<gene>
    <name evidence="2" type="ORF">SCF082_LOCUS14359</name>
</gene>
<feature type="compositionally biased region" description="Acidic residues" evidence="1">
    <location>
        <begin position="444"/>
        <end position="460"/>
    </location>
</feature>
<dbReference type="EMBL" id="CAXAMM010009002">
    <property type="protein sequence ID" value="CAK9019071.1"/>
    <property type="molecule type" value="Genomic_DNA"/>
</dbReference>
<sequence length="1716" mass="188473">MGATIEEMRKFRDPSNALCFSTEKIKEIINHYIEGDFHDELKGTISLMDPNFKIESMACWRENLPQCQKMDVVEGQLAKADGEIEKMQKDHNKLLFEADSLALARDASQLASLYRQQQQGERANRLAKVAHLKEQNSIGASCISTYMAEKSKHVAGPLSDLKDEIAKYTSKLCADDSPLIVWLDFMKFGRTTNIDLNNVVAMLSQALTSMPEKSVGFVVAPNLVSERRSGLNAELRRIEDKLEAKSLKFEAVFLRSTRPLLPWTPESQYVVPSAKDALPSAAEGNRALSELQESAQLLTGDALPMAVIEALLAESPKVGEKIAVLNLSPYDACVELVALKWHMDNPDRRIRSLSLSTDMTVVGHTEKTVALALMEDDSKIVPAEDEKSPAPAMWTSEPETIPALLDKYLVESKFPGKIPGTTLYLTLAEDRKSAHKVLTPEAENPLDSEEEFDSQEDAESEHESTASTLRLGESPRQKKTPRGSTGTSKEPEQTPTSAENMREKYWQVVHQKQRELKRQHPDMSAKEILKMGAYTRKTAKAKRSRDQPAKGNETEPLTNESDPLENVVPFKFNTDTMLFILEVQSESSKATSDSELCVGRKPNIDSPLESEADLASSFSAWNLRKNTVSLPSEWTLVTVILQWHRDVGWSLSVTPETPREDMGVIYGSNEQSLEIQELMPPAGGFFPGRFGVEITQPLSDLSPSYRVSSGSLIYRAVAATAGLLNDAGNQRPFQGEVGNVLYAKLLLGATLFSARQEFAAGLEIQAPSGYRCSASNLRSDETLPASLRGHGSLQDGWSATGSSCFYALREGQAIFAMSTFMVRLEVDNPMEPLLEDAVANTWFLSLRSMGSGTSFREANLSAFATAQSLGNYSASKAVLGRLTDASMQPLSYQPTLSFRPFESNFSEIQVFFRAAQPVRAGGSLQLQAPGFDFGDPCQSQDLPSHYYSADTLRLPQTCETSKTPWVAFIELRKRIFAQRIYGFQISVRAPPMGSLLSAEPWQLFTRNQAGSLVDGVSDLRIGRMEPYKLYHRSLAFLQISFSSLKPFALSGQESTLHLLVQLGGIPLTCVLRLTLPVGFSFDFPATSFIEDASLVDGATANWPAGLPEQSSNVLTWPSTLYQPLDVYGFLAPVTLRRNPDESSNSMVLEFGYDEVDEVQWEILRTTGCESSCPSTFAQSLEDATALQHLRDTCREACSLTYRCAEIEIVFANNAASCGICTFNICTPTPRGDAELHRLLDLPRPAAAVQAAPLLRALLDAKVRRHGSRGDIVTVTWSVGVITESPLDVEIGFSAVSFRTARVGATSAVRFTVRLVTAVPPRGALLIQGPEAGYRGFYFSEQCEVQDVLPDRPDESLLQTMGSMDELGASVRCSFFRREGLPRLQLRPTDALLAGLYSFELPVQNPDVSATVPVQLDRGLAVPSPDLLQPLVFRSIQRTADGVNLGEVNNLVFFFALSTAMTQSSATLLLTAPDFFVFAEDCREGFVLDEVFGKSIPFPSDIYPFPDDLRIDECIGDQEQASVQLKPVVLQAEVSYAFRASRMPNARGEVSGSEASNLFESFTLWQIQDGEPGLRPGLLQSERAGEFQLALGATIDSKRSISTLPVFLPSAGAAEPWQNVNPVLRASTSERLAVAARATPLSRGQRLSTTPGDVASRPGWALWAREGWQLRPDLFCAFGPAGMAQRIWPHTNISCGLAENALKIRVVSAGLSCRNTG</sequence>
<feature type="region of interest" description="Disordered" evidence="1">
    <location>
        <begin position="536"/>
        <end position="562"/>
    </location>
</feature>
<name>A0ABP0JXQ1_9DINO</name>
<protein>
    <submittedName>
        <fullName evidence="2">Purple acid phosphatase</fullName>
    </submittedName>
</protein>
<feature type="region of interest" description="Disordered" evidence="1">
    <location>
        <begin position="436"/>
        <end position="501"/>
    </location>
</feature>
<evidence type="ECO:0000313" key="2">
    <source>
        <dbReference type="EMBL" id="CAK9019071.1"/>
    </source>
</evidence>
<evidence type="ECO:0000256" key="1">
    <source>
        <dbReference type="SAM" id="MobiDB-lite"/>
    </source>
</evidence>
<reference evidence="2 3" key="1">
    <citation type="submission" date="2024-02" db="EMBL/GenBank/DDBJ databases">
        <authorList>
            <person name="Chen Y."/>
            <person name="Shah S."/>
            <person name="Dougan E. K."/>
            <person name="Thang M."/>
            <person name="Chan C."/>
        </authorList>
    </citation>
    <scope>NUCLEOTIDE SEQUENCE [LARGE SCALE GENOMIC DNA]</scope>
</reference>
<dbReference type="Proteomes" id="UP001642464">
    <property type="component" value="Unassembled WGS sequence"/>
</dbReference>
<organism evidence="2 3">
    <name type="scientific">Durusdinium trenchii</name>
    <dbReference type="NCBI Taxonomy" id="1381693"/>
    <lineage>
        <taxon>Eukaryota</taxon>
        <taxon>Sar</taxon>
        <taxon>Alveolata</taxon>
        <taxon>Dinophyceae</taxon>
        <taxon>Suessiales</taxon>
        <taxon>Symbiodiniaceae</taxon>
        <taxon>Durusdinium</taxon>
    </lineage>
</organism>
<keyword evidence="3" id="KW-1185">Reference proteome</keyword>
<proteinExistence type="predicted"/>
<comment type="caution">
    <text evidence="2">The sequence shown here is derived from an EMBL/GenBank/DDBJ whole genome shotgun (WGS) entry which is preliminary data.</text>
</comment>
<evidence type="ECO:0000313" key="3">
    <source>
        <dbReference type="Proteomes" id="UP001642464"/>
    </source>
</evidence>
<accession>A0ABP0JXQ1</accession>
<feature type="compositionally biased region" description="Polar residues" evidence="1">
    <location>
        <begin position="482"/>
        <end position="499"/>
    </location>
</feature>